<name>A0A8K1CLI3_PYTOL</name>
<dbReference type="PROSITE" id="PS51293">
    <property type="entry name" value="SANT"/>
    <property type="match status" value="1"/>
</dbReference>
<dbReference type="PROSITE" id="PS51294">
    <property type="entry name" value="HTH_MYB"/>
    <property type="match status" value="2"/>
</dbReference>
<evidence type="ECO:0000256" key="2">
    <source>
        <dbReference type="ARBA" id="ARBA00023125"/>
    </source>
</evidence>
<evidence type="ECO:0000259" key="7">
    <source>
        <dbReference type="PROSITE" id="PS51293"/>
    </source>
</evidence>
<keyword evidence="1" id="KW-0805">Transcription regulation</keyword>
<evidence type="ECO:0000259" key="6">
    <source>
        <dbReference type="PROSITE" id="PS50090"/>
    </source>
</evidence>
<evidence type="ECO:0000256" key="5">
    <source>
        <dbReference type="SAM" id="MobiDB-lite"/>
    </source>
</evidence>
<organism evidence="9 10">
    <name type="scientific">Pythium oligandrum</name>
    <name type="common">Mycoparasitic fungus</name>
    <dbReference type="NCBI Taxonomy" id="41045"/>
    <lineage>
        <taxon>Eukaryota</taxon>
        <taxon>Sar</taxon>
        <taxon>Stramenopiles</taxon>
        <taxon>Oomycota</taxon>
        <taxon>Peronosporomycetes</taxon>
        <taxon>Pythiales</taxon>
        <taxon>Pythiaceae</taxon>
        <taxon>Pythium</taxon>
    </lineage>
</organism>
<dbReference type="Proteomes" id="UP000794436">
    <property type="component" value="Unassembled WGS sequence"/>
</dbReference>
<dbReference type="SMART" id="SM00717">
    <property type="entry name" value="SANT"/>
    <property type="match status" value="2"/>
</dbReference>
<dbReference type="SUPFAM" id="SSF46689">
    <property type="entry name" value="Homeodomain-like"/>
    <property type="match status" value="2"/>
</dbReference>
<feature type="region of interest" description="Disordered" evidence="5">
    <location>
        <begin position="31"/>
        <end position="54"/>
    </location>
</feature>
<evidence type="ECO:0000256" key="3">
    <source>
        <dbReference type="ARBA" id="ARBA00023163"/>
    </source>
</evidence>
<dbReference type="PANTHER" id="PTHR12802">
    <property type="entry name" value="SWI/SNF COMPLEX-RELATED"/>
    <property type="match status" value="1"/>
</dbReference>
<feature type="region of interest" description="Disordered" evidence="5">
    <location>
        <begin position="195"/>
        <end position="281"/>
    </location>
</feature>
<dbReference type="Gene3D" id="1.10.10.60">
    <property type="entry name" value="Homeodomain-like"/>
    <property type="match status" value="2"/>
</dbReference>
<evidence type="ECO:0000256" key="4">
    <source>
        <dbReference type="ARBA" id="ARBA00023242"/>
    </source>
</evidence>
<dbReference type="Pfam" id="PF00249">
    <property type="entry name" value="Myb_DNA-binding"/>
    <property type="match status" value="2"/>
</dbReference>
<feature type="domain" description="HTH myb-type" evidence="8">
    <location>
        <begin position="145"/>
        <end position="200"/>
    </location>
</feature>
<dbReference type="NCBIfam" id="TIGR01557">
    <property type="entry name" value="myb_SHAQKYF"/>
    <property type="match status" value="2"/>
</dbReference>
<feature type="domain" description="Myb-like" evidence="6">
    <location>
        <begin position="145"/>
        <end position="196"/>
    </location>
</feature>
<feature type="domain" description="SANT" evidence="7">
    <location>
        <begin position="153"/>
        <end position="191"/>
    </location>
</feature>
<dbReference type="PANTHER" id="PTHR12802:SF155">
    <property type="entry name" value="DEUBIQUITINASE MYSM1"/>
    <property type="match status" value="1"/>
</dbReference>
<sequence length="281" mass="32799">MHSNCDAPLPLFSVEETKFLLDWAAYCDSKDDRRPSEPTTRMAEAKQATKGSQDRHGMAWTQEEHERFLQAVKLFPSGPWKRVAEYIGTRSARQTRTHAQKYKQKMERRRHKMEQMKQYPVLNYKSDADGSEESMENAMRRLNERSERHGLPWTPDEHERFLKAIEQFPNGPWRLVAAHVGTRTVRQVMTHGQKYREKMARHQERQRQNSQLSGNAADDERVRSTSYSTRNDSESDSDSQESDRSENDQLSDGWSSDNSEDNGLVELFQKVECDESKEARV</sequence>
<dbReference type="InterPro" id="IPR006447">
    <property type="entry name" value="Myb_dom_plants"/>
</dbReference>
<feature type="compositionally biased region" description="Basic and acidic residues" evidence="5">
    <location>
        <begin position="269"/>
        <end position="281"/>
    </location>
</feature>
<feature type="domain" description="Myb-like" evidence="6">
    <location>
        <begin position="52"/>
        <end position="103"/>
    </location>
</feature>
<protein>
    <submittedName>
        <fullName evidence="9">Uncharacterized protein</fullName>
    </submittedName>
</protein>
<reference evidence="9" key="1">
    <citation type="submission" date="2019-03" db="EMBL/GenBank/DDBJ databases">
        <title>Long read genome sequence of the mycoparasitic Pythium oligandrum ATCC 38472 isolated from sugarbeet rhizosphere.</title>
        <authorList>
            <person name="Gaulin E."/>
        </authorList>
    </citation>
    <scope>NUCLEOTIDE SEQUENCE</scope>
    <source>
        <strain evidence="9">ATCC 38472_TT</strain>
    </source>
</reference>
<evidence type="ECO:0000259" key="8">
    <source>
        <dbReference type="PROSITE" id="PS51294"/>
    </source>
</evidence>
<keyword evidence="3" id="KW-0804">Transcription</keyword>
<gene>
    <name evidence="9" type="ORF">Poli38472_008097</name>
</gene>
<evidence type="ECO:0000313" key="9">
    <source>
        <dbReference type="EMBL" id="TMW65455.1"/>
    </source>
</evidence>
<keyword evidence="10" id="KW-1185">Reference proteome</keyword>
<dbReference type="GO" id="GO:0003677">
    <property type="term" value="F:DNA binding"/>
    <property type="evidence" value="ECO:0007669"/>
    <property type="project" value="UniProtKB-KW"/>
</dbReference>
<dbReference type="InterPro" id="IPR017930">
    <property type="entry name" value="Myb_dom"/>
</dbReference>
<evidence type="ECO:0000256" key="1">
    <source>
        <dbReference type="ARBA" id="ARBA00023015"/>
    </source>
</evidence>
<dbReference type="InterPro" id="IPR017884">
    <property type="entry name" value="SANT_dom"/>
</dbReference>
<dbReference type="CDD" id="cd00167">
    <property type="entry name" value="SANT"/>
    <property type="match status" value="2"/>
</dbReference>
<evidence type="ECO:0000313" key="10">
    <source>
        <dbReference type="Proteomes" id="UP000794436"/>
    </source>
</evidence>
<dbReference type="InterPro" id="IPR001005">
    <property type="entry name" value="SANT/Myb"/>
</dbReference>
<dbReference type="AlphaFoldDB" id="A0A8K1CLI3"/>
<dbReference type="EMBL" id="SPLM01000037">
    <property type="protein sequence ID" value="TMW65455.1"/>
    <property type="molecule type" value="Genomic_DNA"/>
</dbReference>
<feature type="domain" description="HTH myb-type" evidence="8">
    <location>
        <begin position="52"/>
        <end position="107"/>
    </location>
</feature>
<keyword evidence="4" id="KW-0539">Nucleus</keyword>
<dbReference type="OrthoDB" id="165266at2759"/>
<keyword evidence="2" id="KW-0238">DNA-binding</keyword>
<comment type="caution">
    <text evidence="9">The sequence shown here is derived from an EMBL/GenBank/DDBJ whole genome shotgun (WGS) entry which is preliminary data.</text>
</comment>
<accession>A0A8K1CLI3</accession>
<dbReference type="InterPro" id="IPR009057">
    <property type="entry name" value="Homeodomain-like_sf"/>
</dbReference>
<feature type="compositionally biased region" description="Basic and acidic residues" evidence="5">
    <location>
        <begin position="195"/>
        <end position="207"/>
    </location>
</feature>
<dbReference type="PROSITE" id="PS50090">
    <property type="entry name" value="MYB_LIKE"/>
    <property type="match status" value="2"/>
</dbReference>
<proteinExistence type="predicted"/>